<proteinExistence type="predicted"/>
<dbReference type="RefSeq" id="XP_013894920.1">
    <property type="nucleotide sequence ID" value="XM_014039466.1"/>
</dbReference>
<dbReference type="AlphaFoldDB" id="A0A0D2MM57"/>
<evidence type="ECO:0000256" key="1">
    <source>
        <dbReference type="SAM" id="SignalP"/>
    </source>
</evidence>
<evidence type="ECO:0000313" key="2">
    <source>
        <dbReference type="EMBL" id="KIY95900.1"/>
    </source>
</evidence>
<gene>
    <name evidence="2" type="ORF">MNEG_12061</name>
</gene>
<sequence length="536" mass="56693">MRVLAIILLAGLVAGAAAQVRANDFNFFPSAAAANCTQGDCAFPAAWWRRNQTEYKALGNANGAGLLKIAVSDYFPEGPTLYVVPGAWCDTSGALANASTSGLRPRASRRRFLRFLMADEAKAWQPPSVTVNGGMTCTILGEDAVSYKVGGGAAQAAERVNNGAYKIPLPNNMADGETCVEVMAVYNTSRVATSPRYDQWYEPLGEDTTTFSRKFCLYKLTKQADATLKFDMCTSNKFTLNISNITPLPVNVSLNDKPLPANLFRPLIKMWGGKVSELDGSPSGNAYDELSSRSEANYIAKFFPIASSYAGEKLSFPLSEKLQEGYYEVSAVISIVTQYPALTNLTGLNQITQDDESGTSSKVTGLFEAASRMIHNATLVGVQKNSTLTTLSAISSASHSAGEAVQAGDKIVLNWKFRGIGSATCTHDGQPASNAANGKCVSPLTITAKDFGSAKTRHKVEVTFTDVCGRVKNAGFEYNQEGVKTLSATEALNDDGTIRIVGGGNIGGGAYNAAGGLRAAGSLVLGVLGALVLLLL</sequence>
<dbReference type="OrthoDB" id="532132at2759"/>
<dbReference type="Proteomes" id="UP000054498">
    <property type="component" value="Unassembled WGS sequence"/>
</dbReference>
<reference evidence="2 3" key="1">
    <citation type="journal article" date="2013" name="BMC Genomics">
        <title>Reconstruction of the lipid metabolism for the microalga Monoraphidium neglectum from its genome sequence reveals characteristics suitable for biofuel production.</title>
        <authorList>
            <person name="Bogen C."/>
            <person name="Al-Dilaimi A."/>
            <person name="Albersmeier A."/>
            <person name="Wichmann J."/>
            <person name="Grundmann M."/>
            <person name="Rupp O."/>
            <person name="Lauersen K.J."/>
            <person name="Blifernez-Klassen O."/>
            <person name="Kalinowski J."/>
            <person name="Goesmann A."/>
            <person name="Mussgnug J.H."/>
            <person name="Kruse O."/>
        </authorList>
    </citation>
    <scope>NUCLEOTIDE SEQUENCE [LARGE SCALE GENOMIC DNA]</scope>
    <source>
        <strain evidence="2 3">SAG 48.87</strain>
    </source>
</reference>
<dbReference type="EMBL" id="KK103261">
    <property type="protein sequence ID" value="KIY95900.1"/>
    <property type="molecule type" value="Genomic_DNA"/>
</dbReference>
<dbReference type="GeneID" id="25729386"/>
<keyword evidence="1" id="KW-0732">Signal</keyword>
<name>A0A0D2MM57_9CHLO</name>
<protein>
    <submittedName>
        <fullName evidence="2">Uncharacterized protein</fullName>
    </submittedName>
</protein>
<feature type="chain" id="PRO_5002247872" evidence="1">
    <location>
        <begin position="19"/>
        <end position="536"/>
    </location>
</feature>
<dbReference type="KEGG" id="mng:MNEG_12061"/>
<accession>A0A0D2MM57</accession>
<organism evidence="2 3">
    <name type="scientific">Monoraphidium neglectum</name>
    <dbReference type="NCBI Taxonomy" id="145388"/>
    <lineage>
        <taxon>Eukaryota</taxon>
        <taxon>Viridiplantae</taxon>
        <taxon>Chlorophyta</taxon>
        <taxon>core chlorophytes</taxon>
        <taxon>Chlorophyceae</taxon>
        <taxon>CS clade</taxon>
        <taxon>Sphaeropleales</taxon>
        <taxon>Selenastraceae</taxon>
        <taxon>Monoraphidium</taxon>
    </lineage>
</organism>
<evidence type="ECO:0000313" key="3">
    <source>
        <dbReference type="Proteomes" id="UP000054498"/>
    </source>
</evidence>
<keyword evidence="3" id="KW-1185">Reference proteome</keyword>
<feature type="signal peptide" evidence="1">
    <location>
        <begin position="1"/>
        <end position="18"/>
    </location>
</feature>